<dbReference type="InterPro" id="IPR018599">
    <property type="entry name" value="DUF2026"/>
</dbReference>
<name>A0A080M993_9PROT</name>
<sequence length="209" mass="23256">MIRSPLLVPLADFERIFRTIHGVLVAKGFQSPEKCCQFFSIVGATILDKHYGLKAVPCFGVAAFNVGLQKHIAFASVNGCPSVNGFHAWVESEGWIVDFSSPLLSELAEKAGIGSCGRKMFQKPAVESAPSIEELDSELSFYVAPYQDFSAKRIDAFFESKLYVDVLYYCVNWYKRPPQKMNEPVLVGQNIKGEPECAFLSPFRVNGAW</sequence>
<evidence type="ECO:0000313" key="1">
    <source>
        <dbReference type="EMBL" id="KFB77872.1"/>
    </source>
</evidence>
<evidence type="ECO:0000313" key="2">
    <source>
        <dbReference type="Proteomes" id="UP000021315"/>
    </source>
</evidence>
<comment type="caution">
    <text evidence="1">The sequence shown here is derived from an EMBL/GenBank/DDBJ whole genome shotgun (WGS) entry which is preliminary data.</text>
</comment>
<dbReference type="RefSeq" id="WP_034945824.1">
    <property type="nucleotide sequence ID" value="NZ_JDST02000015.1"/>
</dbReference>
<dbReference type="EMBL" id="JDST02000015">
    <property type="protein sequence ID" value="KFB77872.1"/>
    <property type="molecule type" value="Genomic_DNA"/>
</dbReference>
<dbReference type="SUPFAM" id="SSF54001">
    <property type="entry name" value="Cysteine proteinases"/>
    <property type="match status" value="1"/>
</dbReference>
<dbReference type="Gene3D" id="3.10.550.10">
    <property type="entry name" value="Hypothetical protein Atu2299"/>
    <property type="match status" value="1"/>
</dbReference>
<proteinExistence type="predicted"/>
<accession>A0A080M993</accession>
<reference evidence="1" key="1">
    <citation type="submission" date="2014-02" db="EMBL/GenBank/DDBJ databases">
        <title>Expanding our view of genomic diversity in Candidatus Accumulibacter clades.</title>
        <authorList>
            <person name="Skennerton C.T."/>
            <person name="Barr J.J."/>
            <person name="Slater F.R."/>
            <person name="Bond P.L."/>
            <person name="Tyson G.W."/>
        </authorList>
    </citation>
    <scope>NUCLEOTIDE SEQUENCE [LARGE SCALE GENOMIC DNA]</scope>
</reference>
<dbReference type="InterPro" id="IPR023107">
    <property type="entry name" value="Atu2299-like_dom_sf"/>
</dbReference>
<organism evidence="1 2">
    <name type="scientific">Candidatus Accumulibacter cognatus</name>
    <dbReference type="NCBI Taxonomy" id="2954383"/>
    <lineage>
        <taxon>Bacteria</taxon>
        <taxon>Pseudomonadati</taxon>
        <taxon>Pseudomonadota</taxon>
        <taxon>Betaproteobacteria</taxon>
        <taxon>Candidatus Accumulibacter</taxon>
    </lineage>
</organism>
<dbReference type="STRING" id="1453999.AW06_000839"/>
<dbReference type="InterPro" id="IPR038765">
    <property type="entry name" value="Papain-like_cys_pep_sf"/>
</dbReference>
<dbReference type="Proteomes" id="UP000021315">
    <property type="component" value="Unassembled WGS sequence"/>
</dbReference>
<dbReference type="AlphaFoldDB" id="A0A080M993"/>
<gene>
    <name evidence="1" type="ORF">AW06_000839</name>
</gene>
<keyword evidence="2" id="KW-1185">Reference proteome</keyword>
<protein>
    <submittedName>
        <fullName evidence="1">Uncharacterized protein</fullName>
    </submittedName>
</protein>
<dbReference type="Pfam" id="PF09641">
    <property type="entry name" value="DUF2026"/>
    <property type="match status" value="1"/>
</dbReference>